<keyword evidence="8 15" id="KW-1133">Transmembrane helix</keyword>
<accession>A0AA49ECX8</accession>
<dbReference type="InterPro" id="IPR043473">
    <property type="entry name" value="S2_sf_CoV"/>
</dbReference>
<dbReference type="InterPro" id="IPR043614">
    <property type="entry name" value="Spike_S2_CoV_C"/>
</dbReference>
<dbReference type="GO" id="GO:0046813">
    <property type="term" value="P:receptor-mediated virion attachment to host cell"/>
    <property type="evidence" value="ECO:0007669"/>
    <property type="project" value="InterPro"/>
</dbReference>
<dbReference type="GO" id="GO:0019064">
    <property type="term" value="P:fusion of virus membrane with host plasma membrane"/>
    <property type="evidence" value="ECO:0007669"/>
    <property type="project" value="InterPro"/>
</dbReference>
<dbReference type="Pfam" id="PF19209">
    <property type="entry name" value="CoV_S1_C"/>
    <property type="match status" value="1"/>
</dbReference>
<dbReference type="SUPFAM" id="SSF111474">
    <property type="entry name" value="Coronavirus S2 glycoprotein"/>
    <property type="match status" value="2"/>
</dbReference>
<evidence type="ECO:0000256" key="4">
    <source>
        <dbReference type="ARBA" id="ARBA00022804"/>
    </source>
</evidence>
<dbReference type="Pfam" id="PF19214">
    <property type="entry name" value="CoV_S2_C"/>
    <property type="match status" value="1"/>
</dbReference>
<dbReference type="GO" id="GO:0039654">
    <property type="term" value="P:fusion of virus membrane with host endosome membrane"/>
    <property type="evidence" value="ECO:0007669"/>
    <property type="project" value="InterPro"/>
</dbReference>
<gene>
    <name evidence="18" type="primary">S</name>
</gene>
<feature type="coiled-coil region" evidence="14">
    <location>
        <begin position="1261"/>
        <end position="1309"/>
    </location>
</feature>
<evidence type="ECO:0000256" key="13">
    <source>
        <dbReference type="ARBA" id="ARBA00023296"/>
    </source>
</evidence>
<dbReference type="GO" id="GO:0044173">
    <property type="term" value="C:host cell endoplasmic reticulum-Golgi intermediate compartment membrane"/>
    <property type="evidence" value="ECO:0007669"/>
    <property type="project" value="UniProtKB-SubCell"/>
</dbReference>
<keyword evidence="2 15" id="KW-0812">Transmembrane</keyword>
<feature type="domain" description="Coronavirus spike (S) glycoprotein S2 subunit heptad repeat 1 (HR1) region profile" evidence="16">
    <location>
        <begin position="972"/>
        <end position="1091"/>
    </location>
</feature>
<evidence type="ECO:0000256" key="6">
    <source>
        <dbReference type="ARBA" id="ARBA00022870"/>
    </source>
</evidence>
<evidence type="ECO:0000256" key="1">
    <source>
        <dbReference type="ARBA" id="ARBA00022581"/>
    </source>
</evidence>
<evidence type="ECO:0000256" key="11">
    <source>
        <dbReference type="ARBA" id="ARBA00023136"/>
    </source>
</evidence>
<dbReference type="PROSITE" id="PS51924">
    <property type="entry name" value="COV_S2_HR2"/>
    <property type="match status" value="1"/>
</dbReference>
<keyword evidence="12" id="KW-0325">Glycoprotein</keyword>
<keyword evidence="11 15" id="KW-0472">Membrane</keyword>
<evidence type="ECO:0000256" key="15">
    <source>
        <dbReference type="SAM" id="Phobius"/>
    </source>
</evidence>
<sequence length="1375" mass="150696">MKSLLVLSLLALLATLSVNAQVTGEGGVAEGNYWVNASCAGWSYFYALKLGLPPNASAIVTGYLPKPKGWISPKFNGAGIYTRNNANAVFVMYRTKALAFEIGVSSSAGGDQYSAYMAQQNGKYLVLRICKWQNGTLAAPTLQSTSGKDCIVNVKVDNHMFYHAAHDIVGMSWSGDAVRLYTQTDTKTYYIPNSWDRVSIRCPDKFSCSSQIVTRAITVNVTTFANGTIDKYAICDNYNGYPAHIFPVSEGGLIPADFNFSNWFLLTNSSTIVDGRIVSEQPVLLMCLWAVPGLMSTNSFVYFNGTAPNKQCNGYATDSAFEALRFSLNFTDERVFAGSGSVVLLVSGLQYKFSCTNNSEAVVDSGLPFGNVVEPFYCFVSINGTSIFVGMLPAVLREIVITRYGSIYLNGFSIFQGPPIQGVLFNVTNRGATDLWTVALSNFTEVLAEVQSTAIKALLYCDDPLSQLKCQQLQFSLPDGFYATASLFQHELPRTFVTLPRHFTHSWINLRIKWKNGVCYNCPPASSWIDFVTFNSNGTENVLPERTLCVNTTQFTTNLTLIEEAFSYSTPVVVRADDCPFDFQSLNNYLTFGSICFSLNGTIGKGCTLGIYKRASSQYIPIWNVWVAYTSGDNILGVREPNVGVRDQSVVYQNVCTSYTIFGHSGRGIIRPANISYIAGVYYTAASGQLLGFKNTTTGEVFSVTPCNPSQQAVVVKDRLVGVMSSTSTVSIPFNNTIPTPSFYYHSNATSSCDDPSVVYSSIGICDDGGITFVNSTRVRGEPDPAISMGNISVPSNFTVSIQVEYLQMSIRPVSIDCAMYVCNGNPHCTRLLQQYISACRTIEEALQLSARLESFEVNSMLTVSETALDLVNISTFGGEYNLTALLPQGGGKRSVIEDILFDKVVTSGLGTVDEDYKRCTNGIGIADVPCAQYYNGIMVLPGVVDEEKMSIYTASLLGGMTMGGFTSVAALPFALSVQSRLNYVALQTDVLQKNQQILANAFNSAIGNITVAFDQVTTAVQQTSDAIKTVASALNKVQSVVNSQGQALHQLTKQLASNFQAISASIEDIYNRLDGLAADANVDRLITGRLAALNAFVTQTLTKYTEVRASRLLAQEKINECVKSQSTRYGFCGNGTHLFSIPNAAPEGIMLFHTVLVPTEYVSVTAWSGYCHKGVGYAVKDVGNSLFQFNDTFYITPRNMYQPRTPTSADFIRISGCNVVYVNITDEQLPQVQPEFIDVNKTLEELMSRLPNNTGPNLPLDIFNQTYLNISAEIDALENKSLELQATADKLQLTIEQLNATLVDLEWLNRFEQYVKWPWYVWLIMIIALVLLTGLMLWCCLATGCCGCCSCMASTLDFRGSRLQQYEVEKVHIQ</sequence>
<evidence type="ECO:0000256" key="7">
    <source>
        <dbReference type="ARBA" id="ARBA00022879"/>
    </source>
</evidence>
<keyword evidence="7" id="KW-0261">Viral envelope protein</keyword>
<dbReference type="GO" id="GO:0016020">
    <property type="term" value="C:membrane"/>
    <property type="evidence" value="ECO:0007669"/>
    <property type="project" value="InterPro"/>
</dbReference>
<dbReference type="Pfam" id="PF01600">
    <property type="entry name" value="CoV_S1"/>
    <property type="match status" value="1"/>
</dbReference>
<keyword evidence="1" id="KW-0945">Host-virus interaction</keyword>
<dbReference type="InterPro" id="IPR002551">
    <property type="entry name" value="Spike_S1_CoV"/>
</dbReference>
<evidence type="ECO:0000259" key="17">
    <source>
        <dbReference type="PROSITE" id="PS51924"/>
    </source>
</evidence>
<evidence type="ECO:0000256" key="5">
    <source>
        <dbReference type="ARBA" id="ARBA00022844"/>
    </source>
</evidence>
<evidence type="ECO:0000256" key="3">
    <source>
        <dbReference type="ARBA" id="ARBA00022729"/>
    </source>
</evidence>
<keyword evidence="5" id="KW-0946">Virion</keyword>
<dbReference type="GO" id="GO:0055036">
    <property type="term" value="C:virion membrane"/>
    <property type="evidence" value="ECO:0007669"/>
    <property type="project" value="UniProtKB-SubCell"/>
</dbReference>
<feature type="domain" description="Coronavirus spike (S) glycoprotein S2 subunit heptad repeat 2 (HR2) region profile" evidence="17">
    <location>
        <begin position="1235"/>
        <end position="1331"/>
    </location>
</feature>
<dbReference type="Gene3D" id="2.60.40.3130">
    <property type="match status" value="1"/>
</dbReference>
<evidence type="ECO:0000259" key="16">
    <source>
        <dbReference type="PROSITE" id="PS51923"/>
    </source>
</evidence>
<keyword evidence="13" id="KW-1160">Virus entry into host cell</keyword>
<name>A0AA49ECX8_9NIDO</name>
<evidence type="ECO:0000256" key="10">
    <source>
        <dbReference type="ARBA" id="ARBA00023054"/>
    </source>
</evidence>
<evidence type="ECO:0000256" key="14">
    <source>
        <dbReference type="SAM" id="Coils"/>
    </source>
</evidence>
<dbReference type="Pfam" id="PF01601">
    <property type="entry name" value="CoV_S2"/>
    <property type="match status" value="1"/>
</dbReference>
<evidence type="ECO:0000256" key="2">
    <source>
        <dbReference type="ARBA" id="ARBA00022692"/>
    </source>
</evidence>
<keyword evidence="4" id="KW-1161">Viral attachment to host cell</keyword>
<keyword evidence="9" id="KW-0843">Virulence</keyword>
<reference evidence="18" key="1">
    <citation type="submission" date="2023-01" db="EMBL/GenBank/DDBJ databases">
        <title>Panoramic Analysis of Coronaviruses Carried by Representative Bat Species in Southern China to Better Understand the Coronavirus Sphere.</title>
        <authorList>
            <person name="Han Y."/>
            <person name="Xu P."/>
            <person name="Wang Y."/>
            <person name="Zhao W."/>
            <person name="Wang J."/>
            <person name="Jin Q."/>
            <person name="Wu Z."/>
        </authorList>
    </citation>
    <scope>NUCLEOTIDE SEQUENCE</scope>
    <source>
        <strain evidence="18">BtMp-AlphaCoV/GD2016-Q68</strain>
    </source>
</reference>
<dbReference type="Gene3D" id="1.20.5.300">
    <property type="match status" value="2"/>
</dbReference>
<keyword evidence="10 14" id="KW-0175">Coiled coil</keyword>
<dbReference type="GO" id="GO:0019031">
    <property type="term" value="C:viral envelope"/>
    <property type="evidence" value="ECO:0007669"/>
    <property type="project" value="UniProtKB-KW"/>
</dbReference>
<dbReference type="InterPro" id="IPR002552">
    <property type="entry name" value="Spike_S2_CoV"/>
</dbReference>
<keyword evidence="3" id="KW-0732">Signal</keyword>
<organism evidence="18">
    <name type="scientific">Bat Coronavirus MpGD16</name>
    <dbReference type="NCBI Taxonomy" id="3018851"/>
    <lineage>
        <taxon>Viruses</taxon>
        <taxon>Riboviria</taxon>
        <taxon>Orthornavirae</taxon>
        <taxon>Pisuviricota</taxon>
        <taxon>Pisoniviricetes</taxon>
        <taxon>Nidovirales</taxon>
        <taxon>Cornidovirineae</taxon>
        <taxon>Coronaviridae</taxon>
        <taxon>Orthocoronavirinae</taxon>
    </lineage>
</organism>
<dbReference type="CDD" id="cd22369">
    <property type="entry name" value="alphaCoV_Spike_SD1-2_S1-S2_S2"/>
    <property type="match status" value="1"/>
</dbReference>
<dbReference type="InterPro" id="IPR044874">
    <property type="entry name" value="Spike_S2_CoV_HR2"/>
</dbReference>
<dbReference type="GO" id="GO:0075509">
    <property type="term" value="P:endocytosis involved in viral entry into host cell"/>
    <property type="evidence" value="ECO:0007669"/>
    <property type="project" value="InterPro"/>
</dbReference>
<evidence type="ECO:0000256" key="8">
    <source>
        <dbReference type="ARBA" id="ARBA00022989"/>
    </source>
</evidence>
<feature type="transmembrane region" description="Helical" evidence="15">
    <location>
        <begin position="1320"/>
        <end position="1339"/>
    </location>
</feature>
<protein>
    <submittedName>
        <fullName evidence="18">Spike protein</fullName>
    </submittedName>
</protein>
<dbReference type="PROSITE" id="PS51923">
    <property type="entry name" value="COV_S2_HR1"/>
    <property type="match status" value="1"/>
</dbReference>
<dbReference type="InterPro" id="IPR043607">
    <property type="entry name" value="CoV_S1_C"/>
</dbReference>
<evidence type="ECO:0000256" key="9">
    <source>
        <dbReference type="ARBA" id="ARBA00023026"/>
    </source>
</evidence>
<keyword evidence="6" id="KW-1043">Host membrane</keyword>
<dbReference type="EMBL" id="OQ175088">
    <property type="protein sequence ID" value="WCC62059.1"/>
    <property type="molecule type" value="Genomic_RNA"/>
</dbReference>
<evidence type="ECO:0000313" key="18">
    <source>
        <dbReference type="EMBL" id="WCC62059.1"/>
    </source>
</evidence>
<dbReference type="InterPro" id="IPR044873">
    <property type="entry name" value="Spike_S2_CoV_HR1"/>
</dbReference>
<proteinExistence type="predicted"/>
<evidence type="ECO:0000256" key="12">
    <source>
        <dbReference type="ARBA" id="ARBA00023180"/>
    </source>
</evidence>